<evidence type="ECO:0000313" key="1">
    <source>
        <dbReference type="EMBL" id="CAH3137997.1"/>
    </source>
</evidence>
<organism evidence="1 2">
    <name type="scientific">Porites lobata</name>
    <dbReference type="NCBI Taxonomy" id="104759"/>
    <lineage>
        <taxon>Eukaryota</taxon>
        <taxon>Metazoa</taxon>
        <taxon>Cnidaria</taxon>
        <taxon>Anthozoa</taxon>
        <taxon>Hexacorallia</taxon>
        <taxon>Scleractinia</taxon>
        <taxon>Fungiina</taxon>
        <taxon>Poritidae</taxon>
        <taxon>Porites</taxon>
    </lineage>
</organism>
<evidence type="ECO:0000313" key="2">
    <source>
        <dbReference type="Proteomes" id="UP001159405"/>
    </source>
</evidence>
<keyword evidence="2" id="KW-1185">Reference proteome</keyword>
<proteinExistence type="predicted"/>
<dbReference type="EMBL" id="CALNXK010000060">
    <property type="protein sequence ID" value="CAH3137997.1"/>
    <property type="molecule type" value="Genomic_DNA"/>
</dbReference>
<feature type="non-terminal residue" evidence="1">
    <location>
        <position position="1"/>
    </location>
</feature>
<reference evidence="1 2" key="1">
    <citation type="submission" date="2022-05" db="EMBL/GenBank/DDBJ databases">
        <authorList>
            <consortium name="Genoscope - CEA"/>
            <person name="William W."/>
        </authorList>
    </citation>
    <scope>NUCLEOTIDE SEQUENCE [LARGE SCALE GENOMIC DNA]</scope>
</reference>
<name>A0ABN8P8X3_9CNID</name>
<sequence length="105" mass="11873">VSEKTQIHFKSDVFAALAIVDAKTPSVKYIPQQQVYFHKRLIGLIQESFRELLAGRGQGQCNEPNANEQNHLFDYNCILDAEGTVESLQKFPCDIVVICPREAIH</sequence>
<dbReference type="Proteomes" id="UP001159405">
    <property type="component" value="Unassembled WGS sequence"/>
</dbReference>
<protein>
    <submittedName>
        <fullName evidence="1">Uncharacterized protein</fullName>
    </submittedName>
</protein>
<comment type="caution">
    <text evidence="1">The sequence shown here is derived from an EMBL/GenBank/DDBJ whole genome shotgun (WGS) entry which is preliminary data.</text>
</comment>
<accession>A0ABN8P8X3</accession>
<gene>
    <name evidence="1" type="ORF">PLOB_00039887</name>
</gene>